<dbReference type="GO" id="GO:0005886">
    <property type="term" value="C:plasma membrane"/>
    <property type="evidence" value="ECO:0007669"/>
    <property type="project" value="UniProtKB-ARBA"/>
</dbReference>
<evidence type="ECO:0000256" key="4">
    <source>
        <dbReference type="ARBA" id="ARBA00022989"/>
    </source>
</evidence>
<dbReference type="AlphaFoldDB" id="A0AA43XHS7"/>
<keyword evidence="8" id="KW-1185">Reference proteome</keyword>
<evidence type="ECO:0000256" key="2">
    <source>
        <dbReference type="ARBA" id="ARBA00022475"/>
    </source>
</evidence>
<dbReference type="PANTHER" id="PTHR34857:SF2">
    <property type="entry name" value="SLL0384 PROTEIN"/>
    <property type="match status" value="1"/>
</dbReference>
<gene>
    <name evidence="7" type="ORF">ISALK_01165</name>
</gene>
<dbReference type="RefSeq" id="WP_160718403.1">
    <property type="nucleotide sequence ID" value="NZ_SUMG01000001.1"/>
</dbReference>
<accession>A0AA43XHS7</accession>
<keyword evidence="2" id="KW-1003">Cell membrane</keyword>
<dbReference type="InterPro" id="IPR003339">
    <property type="entry name" value="ABC/ECF_trnsptr_transmembrane"/>
</dbReference>
<evidence type="ECO:0000313" key="8">
    <source>
        <dbReference type="Proteomes" id="UP000449710"/>
    </source>
</evidence>
<evidence type="ECO:0000313" key="7">
    <source>
        <dbReference type="EMBL" id="NBG87100.1"/>
    </source>
</evidence>
<reference evidence="7 8" key="1">
    <citation type="submission" date="2019-04" db="EMBL/GenBank/DDBJ databases">
        <title>Isachenkonia alkalipeptolytica gen. nov. sp. nov. a new anaerobic, alkiliphilic organothrophic bacterium capable to reduce synthesized ferrihydrite isolated from a soda lake.</title>
        <authorList>
            <person name="Toshchakov S.V."/>
            <person name="Zavarzina D.G."/>
            <person name="Zhilina T.N."/>
            <person name="Kostrikina N.A."/>
            <person name="Kublanov I.V."/>
        </authorList>
    </citation>
    <scope>NUCLEOTIDE SEQUENCE [LARGE SCALE GENOMIC DNA]</scope>
    <source>
        <strain evidence="7 8">Z-1701</strain>
    </source>
</reference>
<evidence type="ECO:0000256" key="3">
    <source>
        <dbReference type="ARBA" id="ARBA00022692"/>
    </source>
</evidence>
<feature type="transmembrane region" description="Helical" evidence="6">
    <location>
        <begin position="91"/>
        <end position="112"/>
    </location>
</feature>
<evidence type="ECO:0000256" key="5">
    <source>
        <dbReference type="ARBA" id="ARBA00023136"/>
    </source>
</evidence>
<feature type="transmembrane region" description="Helical" evidence="6">
    <location>
        <begin position="20"/>
        <end position="47"/>
    </location>
</feature>
<dbReference type="EMBL" id="SUMG01000001">
    <property type="protein sequence ID" value="NBG87100.1"/>
    <property type="molecule type" value="Genomic_DNA"/>
</dbReference>
<evidence type="ECO:0000256" key="6">
    <source>
        <dbReference type="SAM" id="Phobius"/>
    </source>
</evidence>
<dbReference type="InterPro" id="IPR051611">
    <property type="entry name" value="ECF_transporter_component"/>
</dbReference>
<feature type="transmembrane region" description="Helical" evidence="6">
    <location>
        <begin position="213"/>
        <end position="234"/>
    </location>
</feature>
<dbReference type="Pfam" id="PF02361">
    <property type="entry name" value="CbiQ"/>
    <property type="match status" value="1"/>
</dbReference>
<keyword evidence="3 6" id="KW-0812">Transmembrane</keyword>
<dbReference type="Proteomes" id="UP000449710">
    <property type="component" value="Unassembled WGS sequence"/>
</dbReference>
<evidence type="ECO:0008006" key="9">
    <source>
        <dbReference type="Google" id="ProtNLM"/>
    </source>
</evidence>
<sequence>MRRPKVYSWISKLEIRCKIISIMAAAFLLITLEEPIVLGIVLVGLWILARQMGLPWKFLIRKLGLPLPFLLFMSIPLMLGEGFPVSADRLIFAYQLITKGLGVFMLLIILTYTQEEVQLVEGIRQLPIPKTLSAVLLLSFRYIHVWTATLKKTYRSSVSRGFEKSWHPSTLKVYGEIMGAMILRSMDQSQRVHRTMVSRGFSRDLPKGPPKALGIREGLWVFSLMIGFILLKALEMML</sequence>
<dbReference type="CDD" id="cd16914">
    <property type="entry name" value="EcfT"/>
    <property type="match status" value="1"/>
</dbReference>
<feature type="transmembrane region" description="Helical" evidence="6">
    <location>
        <begin position="59"/>
        <end position="79"/>
    </location>
</feature>
<name>A0AA43XHS7_9CLOT</name>
<keyword evidence="5 6" id="KW-0472">Membrane</keyword>
<dbReference type="PANTHER" id="PTHR34857">
    <property type="entry name" value="SLL0384 PROTEIN"/>
    <property type="match status" value="1"/>
</dbReference>
<protein>
    <recommendedName>
        <fullName evidence="9">Cobalt ECF transporter T component CbiQ</fullName>
    </recommendedName>
</protein>
<evidence type="ECO:0000256" key="1">
    <source>
        <dbReference type="ARBA" id="ARBA00004141"/>
    </source>
</evidence>
<proteinExistence type="predicted"/>
<comment type="subcellular location">
    <subcellularLocation>
        <location evidence="1">Membrane</location>
        <topology evidence="1">Multi-pass membrane protein</topology>
    </subcellularLocation>
</comment>
<keyword evidence="4 6" id="KW-1133">Transmembrane helix</keyword>
<organism evidence="7 8">
    <name type="scientific">Isachenkonia alkalipeptolytica</name>
    <dbReference type="NCBI Taxonomy" id="2565777"/>
    <lineage>
        <taxon>Bacteria</taxon>
        <taxon>Bacillati</taxon>
        <taxon>Bacillota</taxon>
        <taxon>Clostridia</taxon>
        <taxon>Eubacteriales</taxon>
        <taxon>Clostridiaceae</taxon>
        <taxon>Isachenkonia</taxon>
    </lineage>
</organism>
<comment type="caution">
    <text evidence="7">The sequence shown here is derived from an EMBL/GenBank/DDBJ whole genome shotgun (WGS) entry which is preliminary data.</text>
</comment>